<dbReference type="Proteomes" id="UP000606274">
    <property type="component" value="Unassembled WGS sequence"/>
</dbReference>
<keyword evidence="2" id="KW-1185">Reference proteome</keyword>
<evidence type="ECO:0000313" key="2">
    <source>
        <dbReference type="Proteomes" id="UP000606274"/>
    </source>
</evidence>
<dbReference type="InterPro" id="IPR027124">
    <property type="entry name" value="Swc5/CFDP1/2"/>
</dbReference>
<reference evidence="1" key="1">
    <citation type="submission" date="2020-08" db="EMBL/GenBank/DDBJ databases">
        <title>Chromosome-level assembly of Southern catfish (Silurus meridionalis) provides insights into visual adaptation to the nocturnal and benthic lifestyles.</title>
        <authorList>
            <person name="Zhang Y."/>
            <person name="Wang D."/>
            <person name="Peng Z."/>
        </authorList>
    </citation>
    <scope>NUCLEOTIDE SEQUENCE</scope>
    <source>
        <strain evidence="1">SWU-2019-XX</strain>
        <tissue evidence="1">Muscle</tissue>
    </source>
</reference>
<proteinExistence type="predicted"/>
<comment type="caution">
    <text evidence="1">The sequence shown here is derived from an EMBL/GenBank/DDBJ whole genome shotgun (WGS) entry which is preliminary data.</text>
</comment>
<evidence type="ECO:0008006" key="3">
    <source>
        <dbReference type="Google" id="ProtNLM"/>
    </source>
</evidence>
<sequence>GPQVGCKMEEKENIWGELDEVVEGVPTNEQLVIGADFNGHVAEGNRDEEVMGRYGLKERNVEGQMVVDFAKRMEMAVVNTYFKKDEHRVTYKSGGRCTQVDYVLCRRGNLKEIEDLVMDRFTDEVRQEPPWTMMFADDIVICGESREQVEKSLERGGETVTLSKRQEVELKVAEVARMDRIRNEFIRGTAHVEHFGDKVREARLRWFGHVQRRDMGYIGGDKEEGQGGGLWM</sequence>
<evidence type="ECO:0000313" key="1">
    <source>
        <dbReference type="EMBL" id="KAF7692744.1"/>
    </source>
</evidence>
<dbReference type="InterPro" id="IPR036691">
    <property type="entry name" value="Endo/exonu/phosph_ase_sf"/>
</dbReference>
<accession>A0A8T0APP6</accession>
<gene>
    <name evidence="1" type="ORF">HF521_010354</name>
</gene>
<name>A0A8T0APP6_SILME</name>
<feature type="non-terminal residue" evidence="1">
    <location>
        <position position="232"/>
    </location>
</feature>
<dbReference type="EMBL" id="JABFDY010000020">
    <property type="protein sequence ID" value="KAF7692744.1"/>
    <property type="molecule type" value="Genomic_DNA"/>
</dbReference>
<dbReference type="Gene3D" id="3.60.10.10">
    <property type="entry name" value="Endonuclease/exonuclease/phosphatase"/>
    <property type="match status" value="1"/>
</dbReference>
<organism evidence="1 2">
    <name type="scientific">Silurus meridionalis</name>
    <name type="common">Southern catfish</name>
    <name type="synonym">Silurus soldatovi meridionalis</name>
    <dbReference type="NCBI Taxonomy" id="175797"/>
    <lineage>
        <taxon>Eukaryota</taxon>
        <taxon>Metazoa</taxon>
        <taxon>Chordata</taxon>
        <taxon>Craniata</taxon>
        <taxon>Vertebrata</taxon>
        <taxon>Euteleostomi</taxon>
        <taxon>Actinopterygii</taxon>
        <taxon>Neopterygii</taxon>
        <taxon>Teleostei</taxon>
        <taxon>Ostariophysi</taxon>
        <taxon>Siluriformes</taxon>
        <taxon>Siluridae</taxon>
        <taxon>Silurus</taxon>
    </lineage>
</organism>
<dbReference type="AlphaFoldDB" id="A0A8T0APP6"/>
<dbReference type="PANTHER" id="PTHR23227:SF83">
    <property type="entry name" value="ENDONUCLEASE_EXONUCLEASE_PHOSPHATASE DOMAIN-CONTAINING PROTEIN"/>
    <property type="match status" value="1"/>
</dbReference>
<protein>
    <recommendedName>
        <fullName evidence="3">Reverse transcriptase</fullName>
    </recommendedName>
</protein>
<dbReference type="PANTHER" id="PTHR23227">
    <property type="entry name" value="BUCENTAUR RELATED"/>
    <property type="match status" value="1"/>
</dbReference>